<dbReference type="GeneID" id="91103600"/>
<evidence type="ECO:0000313" key="2">
    <source>
        <dbReference type="Proteomes" id="UP001358614"/>
    </source>
</evidence>
<protein>
    <submittedName>
        <fullName evidence="1">Uncharacterized protein</fullName>
    </submittedName>
</protein>
<dbReference type="RefSeq" id="XP_066084671.1">
    <property type="nucleotide sequence ID" value="XM_066228574.1"/>
</dbReference>
<dbReference type="KEGG" id="ker:91103600"/>
<keyword evidence="2" id="KW-1185">Reference proteome</keyword>
<dbReference type="Proteomes" id="UP001358614">
    <property type="component" value="Chromosome 1"/>
</dbReference>
<gene>
    <name evidence="1" type="ORF">V865_004799</name>
</gene>
<sequence>MKNLSRLPAGTGPWSGSLPFHMWTEAQTCIVLDKIASNNAYFKSFILQSDTKWMEWMIRHDWIIRDGNGHPTAKDVWHKNHMAITTLFNSILQPSAEKIRSVLGPISSESEIRVGSRNHQIWTRLQESGKNTWYFNKRNDRVLSFNGPAGFDSDDEGTYRPSSSVVSRRPALVAKNKRKTQQDWPGRQVSDRIPWSGYIANVDEEKDIPPHLQQITSSTTTTPSSNLVEISSADSGSESVVVGDRDFGTVIED</sequence>
<organism evidence="1 2">
    <name type="scientific">Kwoniella europaea PYCC6329</name>
    <dbReference type="NCBI Taxonomy" id="1423913"/>
    <lineage>
        <taxon>Eukaryota</taxon>
        <taxon>Fungi</taxon>
        <taxon>Dikarya</taxon>
        <taxon>Basidiomycota</taxon>
        <taxon>Agaricomycotina</taxon>
        <taxon>Tremellomycetes</taxon>
        <taxon>Tremellales</taxon>
        <taxon>Cryptococcaceae</taxon>
        <taxon>Kwoniella</taxon>
    </lineage>
</organism>
<reference evidence="1 2" key="1">
    <citation type="submission" date="2024-01" db="EMBL/GenBank/DDBJ databases">
        <title>Comparative genomics of Cryptococcus and Kwoniella reveals pathogenesis evolution and contrasting modes of karyotype evolution via chromosome fusion or intercentromeric recombination.</title>
        <authorList>
            <person name="Coelho M.A."/>
            <person name="David-Palma M."/>
            <person name="Shea T."/>
            <person name="Bowers K."/>
            <person name="McGinley-Smith S."/>
            <person name="Mohammad A.W."/>
            <person name="Gnirke A."/>
            <person name="Yurkov A.M."/>
            <person name="Nowrousian M."/>
            <person name="Sun S."/>
            <person name="Cuomo C.A."/>
            <person name="Heitman J."/>
        </authorList>
    </citation>
    <scope>NUCLEOTIDE SEQUENCE [LARGE SCALE GENOMIC DNA]</scope>
    <source>
        <strain evidence="1 2">PYCC6329</strain>
    </source>
</reference>
<dbReference type="AlphaFoldDB" id="A0AAX4KL98"/>
<name>A0AAX4KL98_9TREE</name>
<dbReference type="EMBL" id="CP144089">
    <property type="protein sequence ID" value="WWD06704.1"/>
    <property type="molecule type" value="Genomic_DNA"/>
</dbReference>
<evidence type="ECO:0000313" key="1">
    <source>
        <dbReference type="EMBL" id="WWD06704.1"/>
    </source>
</evidence>
<accession>A0AAX4KL98</accession>
<proteinExistence type="predicted"/>